<feature type="non-terminal residue" evidence="3">
    <location>
        <position position="1"/>
    </location>
</feature>
<keyword evidence="4" id="KW-1185">Reference proteome</keyword>
<gene>
    <name evidence="3" type="primary">Hypp9683</name>
    <name evidence="3" type="ORF">BLAG_LOCUS26292</name>
</gene>
<dbReference type="OrthoDB" id="9974479at2759"/>
<comment type="caution">
    <text evidence="3">The sequence shown here is derived from an EMBL/GenBank/DDBJ whole genome shotgun (WGS) entry which is preliminary data.</text>
</comment>
<feature type="region of interest" description="Disordered" evidence="1">
    <location>
        <begin position="557"/>
        <end position="578"/>
    </location>
</feature>
<feature type="region of interest" description="Disordered" evidence="1">
    <location>
        <begin position="171"/>
        <end position="193"/>
    </location>
</feature>
<dbReference type="InterPro" id="IPR018289">
    <property type="entry name" value="MULE_transposase_dom"/>
</dbReference>
<dbReference type="Pfam" id="PF10551">
    <property type="entry name" value="MULE"/>
    <property type="match status" value="1"/>
</dbReference>
<sequence>FCKPKPRKIHAMKTTGNHLQLATRSISCYCPSCNNGAVTITCSNKVYVEQRLRNRAIPPQIFTMSTTAEDHYKCKLHPSYSSQLIAYQHLVRTLANWLRDPSHIIIIIIVSDMPYDEKTKRKRENRVGAWVGWPRSPIARRSCLPLRSAISDLKTEVDRLRKAAKAKLDSLNREKTAAQEKTRAMQKELSEHPRPKLPKIERDRLCEPNGVSKVLGNSPSQPVRRVYDAVIQGEERVKDVPNFRTVRTQLERRRASLAPLPTMEDVVIPDEWARILGGRQYLSHQDNGRGIFVFGTNRNFRKLRHCAVKYLTATSSPVIHGLYHGRVIQFVMALMTSKTVGAYRQVLQHIKEKEREETGHDLSPEMIVSDFEVSIISSNETEFPDAISGCYFHFCQSLWWRIQQLSLAGPCRWDPRLKRCLRKVMGIGYLPVALSPLYKVNDFVVVRGNANDGDDTVPWFAKEVAVNQSKRRLTLRWHVPNEEGVYTRETKGGKDLKDDSARFDDIVSTVQMSEDMTLPVEEFKKAWEALKQGFSQPTIVFLDTIQRSYQSYTGFYSRPTGQSPCPRPSVLDEGETEQSDRFEAAGNYFLPSRSLPKEIKCFKDIKALHLTLASSPGVGKIIREMVMTKDEQRFEEEADKARASLGDRGRSQPTTPGAPPATHHHVAPGMMYPPPPPPLLERPDTTWAGGNQGDDP</sequence>
<accession>A0A8S4MNN3</accession>
<evidence type="ECO:0000256" key="1">
    <source>
        <dbReference type="SAM" id="MobiDB-lite"/>
    </source>
</evidence>
<feature type="compositionally biased region" description="Basic and acidic residues" evidence="1">
    <location>
        <begin position="639"/>
        <end position="650"/>
    </location>
</feature>
<dbReference type="Proteomes" id="UP000838412">
    <property type="component" value="Unassembled WGS sequence"/>
</dbReference>
<proteinExistence type="predicted"/>
<evidence type="ECO:0000313" key="3">
    <source>
        <dbReference type="EMBL" id="CAH1277528.1"/>
    </source>
</evidence>
<organism evidence="3 4">
    <name type="scientific">Branchiostoma lanceolatum</name>
    <name type="common">Common lancelet</name>
    <name type="synonym">Amphioxus lanceolatum</name>
    <dbReference type="NCBI Taxonomy" id="7740"/>
    <lineage>
        <taxon>Eukaryota</taxon>
        <taxon>Metazoa</taxon>
        <taxon>Chordata</taxon>
        <taxon>Cephalochordata</taxon>
        <taxon>Leptocardii</taxon>
        <taxon>Amphioxiformes</taxon>
        <taxon>Branchiostomatidae</taxon>
        <taxon>Branchiostoma</taxon>
    </lineage>
</organism>
<evidence type="ECO:0000259" key="2">
    <source>
        <dbReference type="Pfam" id="PF10551"/>
    </source>
</evidence>
<feature type="compositionally biased region" description="Pro residues" evidence="1">
    <location>
        <begin position="671"/>
        <end position="680"/>
    </location>
</feature>
<feature type="domain" description="MULE transposase" evidence="2">
    <location>
        <begin position="323"/>
        <end position="396"/>
    </location>
</feature>
<reference evidence="3" key="1">
    <citation type="submission" date="2022-01" db="EMBL/GenBank/DDBJ databases">
        <authorList>
            <person name="Braso-Vives M."/>
        </authorList>
    </citation>
    <scope>NUCLEOTIDE SEQUENCE</scope>
</reference>
<dbReference type="AlphaFoldDB" id="A0A8S4MNN3"/>
<evidence type="ECO:0000313" key="4">
    <source>
        <dbReference type="Proteomes" id="UP000838412"/>
    </source>
</evidence>
<protein>
    <submittedName>
        <fullName evidence="3">Hypp9683 protein</fullName>
    </submittedName>
</protein>
<name>A0A8S4MNN3_BRALA</name>
<dbReference type="EMBL" id="CAKMNS010000378">
    <property type="protein sequence ID" value="CAH1277528.1"/>
    <property type="molecule type" value="Genomic_DNA"/>
</dbReference>
<feature type="region of interest" description="Disordered" evidence="1">
    <location>
        <begin position="632"/>
        <end position="696"/>
    </location>
</feature>